<evidence type="ECO:0000313" key="3">
    <source>
        <dbReference type="Proteomes" id="UP000053630"/>
    </source>
</evidence>
<dbReference type="EMBL" id="JH718056">
    <property type="protein sequence ID" value="EJC97570.1"/>
    <property type="molecule type" value="Genomic_DNA"/>
</dbReference>
<evidence type="ECO:0000313" key="2">
    <source>
        <dbReference type="EMBL" id="EJC97570.1"/>
    </source>
</evidence>
<gene>
    <name evidence="2" type="ORF">FOMMEDRAFT_137589</name>
</gene>
<reference evidence="3" key="1">
    <citation type="journal article" date="2012" name="Science">
        <title>The Paleozoic origin of enzymatic lignin decomposition reconstructed from 31 fungal genomes.</title>
        <authorList>
            <person name="Floudas D."/>
            <person name="Binder M."/>
            <person name="Riley R."/>
            <person name="Barry K."/>
            <person name="Blanchette R.A."/>
            <person name="Henrissat B."/>
            <person name="Martinez A.T."/>
            <person name="Otillar R."/>
            <person name="Spatafora J.W."/>
            <person name="Yadav J.S."/>
            <person name="Aerts A."/>
            <person name="Benoit I."/>
            <person name="Boyd A."/>
            <person name="Carlson A."/>
            <person name="Copeland A."/>
            <person name="Coutinho P.M."/>
            <person name="de Vries R.P."/>
            <person name="Ferreira P."/>
            <person name="Findley K."/>
            <person name="Foster B."/>
            <person name="Gaskell J."/>
            <person name="Glotzer D."/>
            <person name="Gorecki P."/>
            <person name="Heitman J."/>
            <person name="Hesse C."/>
            <person name="Hori C."/>
            <person name="Igarashi K."/>
            <person name="Jurgens J.A."/>
            <person name="Kallen N."/>
            <person name="Kersten P."/>
            <person name="Kohler A."/>
            <person name="Kuees U."/>
            <person name="Kumar T.K.A."/>
            <person name="Kuo A."/>
            <person name="LaButti K."/>
            <person name="Larrondo L.F."/>
            <person name="Lindquist E."/>
            <person name="Ling A."/>
            <person name="Lombard V."/>
            <person name="Lucas S."/>
            <person name="Lundell T."/>
            <person name="Martin R."/>
            <person name="McLaughlin D.J."/>
            <person name="Morgenstern I."/>
            <person name="Morin E."/>
            <person name="Murat C."/>
            <person name="Nagy L.G."/>
            <person name="Nolan M."/>
            <person name="Ohm R.A."/>
            <person name="Patyshakuliyeva A."/>
            <person name="Rokas A."/>
            <person name="Ruiz-Duenas F.J."/>
            <person name="Sabat G."/>
            <person name="Salamov A."/>
            <person name="Samejima M."/>
            <person name="Schmutz J."/>
            <person name="Slot J.C."/>
            <person name="St John F."/>
            <person name="Stenlid J."/>
            <person name="Sun H."/>
            <person name="Sun S."/>
            <person name="Syed K."/>
            <person name="Tsang A."/>
            <person name="Wiebenga A."/>
            <person name="Young D."/>
            <person name="Pisabarro A."/>
            <person name="Eastwood D.C."/>
            <person name="Martin F."/>
            <person name="Cullen D."/>
            <person name="Grigoriev I.V."/>
            <person name="Hibbett D.S."/>
        </authorList>
    </citation>
    <scope>NUCLEOTIDE SEQUENCE [LARGE SCALE GENOMIC DNA]</scope>
    <source>
        <strain evidence="3">MF3/22</strain>
    </source>
</reference>
<dbReference type="Proteomes" id="UP000053630">
    <property type="component" value="Unassembled WGS sequence"/>
</dbReference>
<protein>
    <recommendedName>
        <fullName evidence="1">F-box domain-containing protein</fullName>
    </recommendedName>
</protein>
<dbReference type="GeneID" id="18672138"/>
<accession>R7SGL9</accession>
<evidence type="ECO:0000259" key="1">
    <source>
        <dbReference type="PROSITE" id="PS50181"/>
    </source>
</evidence>
<dbReference type="RefSeq" id="XP_007272168.1">
    <property type="nucleotide sequence ID" value="XM_007272106.1"/>
</dbReference>
<keyword evidence="3" id="KW-1185">Reference proteome</keyword>
<dbReference type="PROSITE" id="PS50181">
    <property type="entry name" value="FBOX"/>
    <property type="match status" value="1"/>
</dbReference>
<dbReference type="AlphaFoldDB" id="R7SGL9"/>
<dbReference type="KEGG" id="fme:FOMMEDRAFT_137589"/>
<dbReference type="Gene3D" id="1.20.1280.50">
    <property type="match status" value="1"/>
</dbReference>
<proteinExistence type="predicted"/>
<dbReference type="SUPFAM" id="SSF81383">
    <property type="entry name" value="F-box domain"/>
    <property type="match status" value="1"/>
</dbReference>
<dbReference type="Pfam" id="PF12937">
    <property type="entry name" value="F-box-like"/>
    <property type="match status" value="1"/>
</dbReference>
<dbReference type="InterPro" id="IPR036047">
    <property type="entry name" value="F-box-like_dom_sf"/>
</dbReference>
<dbReference type="InterPro" id="IPR001810">
    <property type="entry name" value="F-box_dom"/>
</dbReference>
<sequence length="178" mass="20365">MQNILTLPQDILSLIWSELSLADILRVSQTCCTLSSAILNDKQLWICMYEQIVVANDLCIPNYLGNLEHVHVRDIQSWVKHAVLLDRNYRTPYKKLHARRIANREKLGITWLRLVHGRWALVASADVHTCEFSVWEIPPEGEIRQVARVFLDAPVMDGMVDESCEQIRCAITIGASRS</sequence>
<dbReference type="OrthoDB" id="2802287at2759"/>
<organism evidence="2 3">
    <name type="scientific">Fomitiporia mediterranea (strain MF3/22)</name>
    <name type="common">Grapevine white-rot fungus</name>
    <dbReference type="NCBI Taxonomy" id="694068"/>
    <lineage>
        <taxon>Eukaryota</taxon>
        <taxon>Fungi</taxon>
        <taxon>Dikarya</taxon>
        <taxon>Basidiomycota</taxon>
        <taxon>Agaricomycotina</taxon>
        <taxon>Agaricomycetes</taxon>
        <taxon>Hymenochaetales</taxon>
        <taxon>Hymenochaetaceae</taxon>
        <taxon>Fomitiporia</taxon>
    </lineage>
</organism>
<name>R7SGL9_FOMME</name>
<feature type="domain" description="F-box" evidence="1">
    <location>
        <begin position="1"/>
        <end position="48"/>
    </location>
</feature>